<comment type="caution">
    <text evidence="2">The sequence shown here is derived from an EMBL/GenBank/DDBJ whole genome shotgun (WGS) entry which is preliminary data.</text>
</comment>
<proteinExistence type="predicted"/>
<feature type="transmembrane region" description="Helical" evidence="1">
    <location>
        <begin position="226"/>
        <end position="247"/>
    </location>
</feature>
<keyword evidence="1" id="KW-1133">Transmembrane helix</keyword>
<evidence type="ECO:0000313" key="3">
    <source>
        <dbReference type="Proteomes" id="UP001162640"/>
    </source>
</evidence>
<organism evidence="2 3">
    <name type="scientific">Triparma laevis f. inornata</name>
    <dbReference type="NCBI Taxonomy" id="1714386"/>
    <lineage>
        <taxon>Eukaryota</taxon>
        <taxon>Sar</taxon>
        <taxon>Stramenopiles</taxon>
        <taxon>Ochrophyta</taxon>
        <taxon>Bolidophyceae</taxon>
        <taxon>Parmales</taxon>
        <taxon>Triparmaceae</taxon>
        <taxon>Triparma</taxon>
    </lineage>
</organism>
<keyword evidence="1" id="KW-0812">Transmembrane</keyword>
<feature type="transmembrane region" description="Helical" evidence="1">
    <location>
        <begin position="192"/>
        <end position="214"/>
    </location>
</feature>
<accession>A0A9W7DT46</accession>
<evidence type="ECO:0000256" key="1">
    <source>
        <dbReference type="SAM" id="Phobius"/>
    </source>
</evidence>
<feature type="transmembrane region" description="Helical" evidence="1">
    <location>
        <begin position="253"/>
        <end position="274"/>
    </location>
</feature>
<name>A0A9W7DT46_9STRA</name>
<reference evidence="3" key="1">
    <citation type="journal article" date="2023" name="Commun. Biol.">
        <title>Genome analysis of Parmales, the sister group of diatoms, reveals the evolutionary specialization of diatoms from phago-mixotrophs to photoautotrophs.</title>
        <authorList>
            <person name="Ban H."/>
            <person name="Sato S."/>
            <person name="Yoshikawa S."/>
            <person name="Yamada K."/>
            <person name="Nakamura Y."/>
            <person name="Ichinomiya M."/>
            <person name="Sato N."/>
            <person name="Blanc-Mathieu R."/>
            <person name="Endo H."/>
            <person name="Kuwata A."/>
            <person name="Ogata H."/>
        </authorList>
    </citation>
    <scope>NUCLEOTIDE SEQUENCE [LARGE SCALE GENOMIC DNA]</scope>
</reference>
<sequence>MGVAKLKRKEWAKVDEVDIAEVGEQFNIVVIKSSIDIAEDISSWYETNLPTSNLTTVEKKNQKKFLIEIAKRYRALAKMSRIGVAVKMILTLSLDQRTPESNYGDIKTVQVIGVISSIVSGAFIITDGNFGFILSMYLKSPFDPYFGWISKIGGWEKKRQMFGMFLFNACYFSQFVFAMSLFGQAFGSRAPVFALLGIEFCAVCAYMGLWKWELYGWALLAKPSTFAYYIAPFIVWAFYYMLGGAYLSLTTAMAGYGTSLGLAAVGLTTFLMNYDSNFNQKLFWKAKLGKQHARECYNDEKIREKGIATKDDEIWLWVGGNHPTKKSGKFKVKPEP</sequence>
<evidence type="ECO:0000313" key="2">
    <source>
        <dbReference type="EMBL" id="GMH54093.1"/>
    </source>
</evidence>
<gene>
    <name evidence="2" type="ORF">TL16_g01606</name>
</gene>
<dbReference type="EMBL" id="BLQM01000036">
    <property type="protein sequence ID" value="GMH54093.1"/>
    <property type="molecule type" value="Genomic_DNA"/>
</dbReference>
<dbReference type="AlphaFoldDB" id="A0A9W7DT46"/>
<feature type="transmembrane region" description="Helical" evidence="1">
    <location>
        <begin position="165"/>
        <end position="186"/>
    </location>
</feature>
<keyword evidence="1" id="KW-0472">Membrane</keyword>
<dbReference type="Proteomes" id="UP001162640">
    <property type="component" value="Unassembled WGS sequence"/>
</dbReference>
<protein>
    <submittedName>
        <fullName evidence="2">Uncharacterized protein</fullName>
    </submittedName>
</protein>